<accession>A0ABS8WAB1</accession>
<evidence type="ECO:0000313" key="3">
    <source>
        <dbReference type="Proteomes" id="UP001201273"/>
    </source>
</evidence>
<comment type="caution">
    <text evidence="2">The sequence shown here is derived from an EMBL/GenBank/DDBJ whole genome shotgun (WGS) entry which is preliminary data.</text>
</comment>
<keyword evidence="3" id="KW-1185">Reference proteome</keyword>
<reference evidence="2 3" key="1">
    <citation type="journal article" date="2022" name="Environ. Microbiol. Rep.">
        <title>Eco-phylogenetic analyses reveal divergent evolution of vitamin B12 metabolism in the marine bacterial family 'Psychromonadaceae'.</title>
        <authorList>
            <person name="Jin X."/>
            <person name="Yang Y."/>
            <person name="Cao H."/>
            <person name="Gao B."/>
            <person name="Zhao Z."/>
        </authorList>
    </citation>
    <scope>NUCLEOTIDE SEQUENCE [LARGE SCALE GENOMIC DNA]</scope>
    <source>
        <strain evidence="2 3">MKS20</strain>
    </source>
</reference>
<feature type="transmembrane region" description="Helical" evidence="1">
    <location>
        <begin position="36"/>
        <end position="53"/>
    </location>
</feature>
<dbReference type="EMBL" id="JAIMJA010000010">
    <property type="protein sequence ID" value="MCE2595420.1"/>
    <property type="molecule type" value="Genomic_DNA"/>
</dbReference>
<organism evidence="2 3">
    <name type="scientific">Motilimonas cestriensis</name>
    <dbReference type="NCBI Taxonomy" id="2742685"/>
    <lineage>
        <taxon>Bacteria</taxon>
        <taxon>Pseudomonadati</taxon>
        <taxon>Pseudomonadota</taxon>
        <taxon>Gammaproteobacteria</taxon>
        <taxon>Alteromonadales</taxon>
        <taxon>Alteromonadales genera incertae sedis</taxon>
        <taxon>Motilimonas</taxon>
    </lineage>
</organism>
<evidence type="ECO:0000313" key="2">
    <source>
        <dbReference type="EMBL" id="MCE2595420.1"/>
    </source>
</evidence>
<proteinExistence type="predicted"/>
<keyword evidence="1" id="KW-1133">Transmembrane helix</keyword>
<keyword evidence="1" id="KW-0472">Membrane</keyword>
<evidence type="ECO:0000256" key="1">
    <source>
        <dbReference type="SAM" id="Phobius"/>
    </source>
</evidence>
<name>A0ABS8WAB1_9GAMM</name>
<sequence>MDMQVFFGFTLSSLILVMMAVHQVWQFEAPFQSRPSLVRFWLLALVNFIRVLTLQEPLSFKIAYPSLVKYD</sequence>
<dbReference type="Proteomes" id="UP001201273">
    <property type="component" value="Unassembled WGS sequence"/>
</dbReference>
<keyword evidence="1" id="KW-0812">Transmembrane</keyword>
<dbReference type="RefSeq" id="WP_233052902.1">
    <property type="nucleotide sequence ID" value="NZ_JAIMJA010000010.1"/>
</dbReference>
<gene>
    <name evidence="2" type="ORF">K6Y31_11390</name>
</gene>
<protein>
    <submittedName>
        <fullName evidence="2">Uncharacterized protein</fullName>
    </submittedName>
</protein>